<gene>
    <name evidence="1" type="ORF">Chro_2234</name>
</gene>
<dbReference type="HOGENOM" id="CLU_3078145_0_0_3"/>
<sequence>MPTLPEKRLQLIELVIVVSIIISFDRTQSFALSRYYNLSDRSRNSHYKLHLY</sequence>
<dbReference type="AlphaFoldDB" id="K9U0G8"/>
<accession>K9U0G8</accession>
<reference evidence="1 2" key="1">
    <citation type="submission" date="2012-06" db="EMBL/GenBank/DDBJ databases">
        <title>Finished chromosome of genome of Chroococcidiopsis thermalis PCC 7203.</title>
        <authorList>
            <consortium name="US DOE Joint Genome Institute"/>
            <person name="Gugger M."/>
            <person name="Coursin T."/>
            <person name="Rippka R."/>
            <person name="Tandeau De Marsac N."/>
            <person name="Huntemann M."/>
            <person name="Wei C.-L."/>
            <person name="Han J."/>
            <person name="Detter J.C."/>
            <person name="Han C."/>
            <person name="Tapia R."/>
            <person name="Davenport K."/>
            <person name="Daligault H."/>
            <person name="Erkkila T."/>
            <person name="Gu W."/>
            <person name="Munk A.C.C."/>
            <person name="Teshima H."/>
            <person name="Xu Y."/>
            <person name="Chain P."/>
            <person name="Chen A."/>
            <person name="Krypides N."/>
            <person name="Mavromatis K."/>
            <person name="Markowitz V."/>
            <person name="Szeto E."/>
            <person name="Ivanova N."/>
            <person name="Mikhailova N."/>
            <person name="Ovchinnikova G."/>
            <person name="Pagani I."/>
            <person name="Pati A."/>
            <person name="Goodwin L."/>
            <person name="Peters L."/>
            <person name="Pitluck S."/>
            <person name="Woyke T."/>
            <person name="Kerfeld C."/>
        </authorList>
    </citation>
    <scope>NUCLEOTIDE SEQUENCE [LARGE SCALE GENOMIC DNA]</scope>
    <source>
        <strain evidence="1 2">PCC 7203</strain>
    </source>
</reference>
<dbReference type="EMBL" id="CP003597">
    <property type="protein sequence ID" value="AFY87729.1"/>
    <property type="molecule type" value="Genomic_DNA"/>
</dbReference>
<name>K9U0G8_CHRTP</name>
<dbReference type="InParanoid" id="K9U0G8"/>
<protein>
    <submittedName>
        <fullName evidence="1">Uncharacterized protein</fullName>
    </submittedName>
</protein>
<evidence type="ECO:0000313" key="1">
    <source>
        <dbReference type="EMBL" id="AFY87729.1"/>
    </source>
</evidence>
<keyword evidence="2" id="KW-1185">Reference proteome</keyword>
<dbReference type="KEGG" id="cthe:Chro_2234"/>
<proteinExistence type="predicted"/>
<dbReference type="Proteomes" id="UP000010384">
    <property type="component" value="Chromosome"/>
</dbReference>
<evidence type="ECO:0000313" key="2">
    <source>
        <dbReference type="Proteomes" id="UP000010384"/>
    </source>
</evidence>
<organism evidence="1 2">
    <name type="scientific">Chroococcidiopsis thermalis (strain PCC 7203)</name>
    <dbReference type="NCBI Taxonomy" id="251229"/>
    <lineage>
        <taxon>Bacteria</taxon>
        <taxon>Bacillati</taxon>
        <taxon>Cyanobacteriota</taxon>
        <taxon>Cyanophyceae</taxon>
        <taxon>Chroococcidiopsidales</taxon>
        <taxon>Chroococcidiopsidaceae</taxon>
        <taxon>Chroococcidiopsis</taxon>
    </lineage>
</organism>